<dbReference type="AlphaFoldDB" id="A0A101QMA6"/>
<evidence type="ECO:0000313" key="1">
    <source>
        <dbReference type="EMBL" id="KUN32545.1"/>
    </source>
</evidence>
<protein>
    <submittedName>
        <fullName evidence="1">Uncharacterized protein</fullName>
    </submittedName>
</protein>
<dbReference type="Proteomes" id="UP000053398">
    <property type="component" value="Unassembled WGS sequence"/>
</dbReference>
<evidence type="ECO:0000313" key="2">
    <source>
        <dbReference type="Proteomes" id="UP000053398"/>
    </source>
</evidence>
<gene>
    <name evidence="1" type="ORF">AQJ11_03185</name>
</gene>
<dbReference type="EMBL" id="LMWP01000002">
    <property type="protein sequence ID" value="KUN32545.1"/>
    <property type="molecule type" value="Genomic_DNA"/>
</dbReference>
<sequence length="176" mass="18046">MPEVQLQAGPGIAVTPPADGACPAVWQVAADGSWAQNATLQFSHALDGADRVYEQVTEVPALTIPRAGVWEVDYNARATAGMPASTTGAEYVTTALYKNGAAIVGSEAMIVGVNGAETGNQATGGLSFLHTFAAGDVVTLWAYRIGQTGTASVVSNADGRTRISMHWIGPTGDTPA</sequence>
<comment type="caution">
    <text evidence="1">The sequence shown here is derived from an EMBL/GenBank/DDBJ whole genome shotgun (WGS) entry which is preliminary data.</text>
</comment>
<proteinExistence type="predicted"/>
<organism evidence="1 2">
    <name type="scientific">Streptomyces corchorusii</name>
    <name type="common">Streptomyces chibaensis</name>
    <dbReference type="NCBI Taxonomy" id="1903"/>
    <lineage>
        <taxon>Bacteria</taxon>
        <taxon>Bacillati</taxon>
        <taxon>Actinomycetota</taxon>
        <taxon>Actinomycetes</taxon>
        <taxon>Kitasatosporales</taxon>
        <taxon>Streptomycetaceae</taxon>
        <taxon>Streptomyces</taxon>
    </lineage>
</organism>
<accession>A0A101QMA6</accession>
<reference evidence="1 2" key="1">
    <citation type="submission" date="2015-10" db="EMBL/GenBank/DDBJ databases">
        <title>Draft genome sequence of Streptomyces corchorusii DSM 40340, type strain for the species Streptomyces corchorusii.</title>
        <authorList>
            <person name="Ruckert C."/>
            <person name="Winkler A."/>
            <person name="Kalinowski J."/>
            <person name="Kampfer P."/>
            <person name="Glaeser S."/>
        </authorList>
    </citation>
    <scope>NUCLEOTIDE SEQUENCE [LARGE SCALE GENOMIC DNA]</scope>
    <source>
        <strain evidence="1 2">DSM 40340</strain>
    </source>
</reference>
<name>A0A101QMA6_STRCK</name>
<keyword evidence="2" id="KW-1185">Reference proteome</keyword>